<comment type="subunit">
    <text evidence="10">Homodimer.</text>
</comment>
<comment type="catalytic activity">
    <reaction evidence="10">
        <text>a tRNA precursor + 2 CTP + ATP = a tRNA with a 3' CCA end + 3 diphosphate</text>
        <dbReference type="Rhea" id="RHEA:14433"/>
        <dbReference type="Rhea" id="RHEA-COMP:10465"/>
        <dbReference type="Rhea" id="RHEA-COMP:10468"/>
        <dbReference type="ChEBI" id="CHEBI:30616"/>
        <dbReference type="ChEBI" id="CHEBI:33019"/>
        <dbReference type="ChEBI" id="CHEBI:37563"/>
        <dbReference type="ChEBI" id="CHEBI:74896"/>
        <dbReference type="ChEBI" id="CHEBI:83071"/>
        <dbReference type="EC" id="2.7.7.72"/>
    </reaction>
</comment>
<feature type="binding site" evidence="10">
    <location>
        <position position="56"/>
    </location>
    <ligand>
        <name>ATP</name>
        <dbReference type="ChEBI" id="CHEBI:30616"/>
    </ligand>
</feature>
<dbReference type="InterPro" id="IPR048833">
    <property type="entry name" value="CAA_C"/>
</dbReference>
<comment type="miscellaneous">
    <text evidence="10">A single active site specifically recognizes both ATP and CTP and is responsible for their addition.</text>
</comment>
<dbReference type="Pfam" id="PF01909">
    <property type="entry name" value="NTP_transf_2"/>
    <property type="match status" value="1"/>
</dbReference>
<dbReference type="Pfam" id="PF09249">
    <property type="entry name" value="tRNA_NucTransf2"/>
    <property type="match status" value="1"/>
</dbReference>
<dbReference type="InterPro" id="IPR011068">
    <property type="entry name" value="NuclTrfase_I-like_C"/>
</dbReference>
<dbReference type="Pfam" id="PF21133">
    <property type="entry name" value="CAA_C"/>
    <property type="match status" value="1"/>
</dbReference>
<feature type="binding site" evidence="10">
    <location>
        <position position="67"/>
    </location>
    <ligand>
        <name>Mg(2+)</name>
        <dbReference type="ChEBI" id="CHEBI:18420"/>
    </ligand>
</feature>
<evidence type="ECO:0000259" key="12">
    <source>
        <dbReference type="Pfam" id="PF09249"/>
    </source>
</evidence>
<feature type="binding site" evidence="10">
    <location>
        <position position="142"/>
    </location>
    <ligand>
        <name>ATP</name>
        <dbReference type="ChEBI" id="CHEBI:30616"/>
    </ligand>
</feature>
<feature type="binding site" evidence="10">
    <location>
        <position position="170"/>
    </location>
    <ligand>
        <name>ATP</name>
        <dbReference type="ChEBI" id="CHEBI:30616"/>
    </ligand>
</feature>
<keyword evidence="8 10" id="KW-0460">Magnesium</keyword>
<feature type="binding site" evidence="10">
    <location>
        <position position="161"/>
    </location>
    <ligand>
        <name>CTP</name>
        <dbReference type="ChEBI" id="CHEBI:37563"/>
    </ligand>
</feature>
<dbReference type="SUPFAM" id="SSF55003">
    <property type="entry name" value="PAP/Archaeal CCA-adding enzyme, C-terminal domain"/>
    <property type="match status" value="1"/>
</dbReference>
<keyword evidence="2 10" id="KW-0819">tRNA processing</keyword>
<feature type="binding site" evidence="10">
    <location>
        <position position="142"/>
    </location>
    <ligand>
        <name>CTP</name>
        <dbReference type="ChEBI" id="CHEBI:37563"/>
    </ligand>
</feature>
<comment type="similarity">
    <text evidence="10">Belongs to the tRNA nucleotidyltransferase/poly(A) polymerase family. Archaeal CCA-adding enzyme subfamily.</text>
</comment>
<feature type="binding site" evidence="10">
    <location>
        <position position="53"/>
    </location>
    <ligand>
        <name>ATP</name>
        <dbReference type="ChEBI" id="CHEBI:30616"/>
    </ligand>
</feature>
<dbReference type="CDD" id="cd05400">
    <property type="entry name" value="NT_2-5OAS_ClassI-CCAase"/>
    <property type="match status" value="1"/>
</dbReference>
<evidence type="ECO:0000313" key="15">
    <source>
        <dbReference type="Proteomes" id="UP001571980"/>
    </source>
</evidence>
<name>A0ABV4T6Z2_9EURY</name>
<evidence type="ECO:0000256" key="5">
    <source>
        <dbReference type="ARBA" id="ARBA00022741"/>
    </source>
</evidence>
<keyword evidence="4 10" id="KW-0479">Metal-binding</keyword>
<feature type="domain" description="tRNA nucleotidyltransferase substrate binding" evidence="12">
    <location>
        <begin position="155"/>
        <end position="278"/>
    </location>
</feature>
<feature type="binding site" evidence="10">
    <location>
        <position position="161"/>
    </location>
    <ligand>
        <name>ATP</name>
        <dbReference type="ChEBI" id="CHEBI:30616"/>
    </ligand>
</feature>
<proteinExistence type="inferred from homology"/>
<dbReference type="HAMAP" id="MF_01264">
    <property type="entry name" value="CCA_arch"/>
    <property type="match status" value="1"/>
</dbReference>
<evidence type="ECO:0000259" key="13">
    <source>
        <dbReference type="Pfam" id="PF21133"/>
    </source>
</evidence>
<evidence type="ECO:0000256" key="6">
    <source>
        <dbReference type="ARBA" id="ARBA00022800"/>
    </source>
</evidence>
<evidence type="ECO:0000256" key="10">
    <source>
        <dbReference type="HAMAP-Rule" id="MF_01264"/>
    </source>
</evidence>
<dbReference type="PANTHER" id="PTHR39643:SF1">
    <property type="entry name" value="CCA-ADDING ENZYME"/>
    <property type="match status" value="1"/>
</dbReference>
<keyword evidence="3 10" id="KW-0548">Nucleotidyltransferase</keyword>
<comment type="function">
    <text evidence="10">Catalyzes the addition and repair of the essential 3'-terminal CCA sequence in tRNAs without using a nucleic acid template. Adds these three nucleotides in the order of C, C, and A to the tRNA nucleotide-73, using CTP and ATP as substrates and producing inorganic pyrophosphate. tRNA 3'-terminal CCA addition is required both for tRNA processing and repair. Also involved in tRNA surveillance by mediating tandem CCA addition to generate a CCACCA at the 3' terminus of unstable tRNAs. While stable tRNAs receive only 3'-terminal CCA, unstable tRNAs are marked with CCACCA and rapidly degraded.</text>
</comment>
<accession>A0ABV4T6Z2</accession>
<evidence type="ECO:0000256" key="9">
    <source>
        <dbReference type="ARBA" id="ARBA00022884"/>
    </source>
</evidence>
<feature type="domain" description="Polymerase nucleotidyl transferase" evidence="11">
    <location>
        <begin position="40"/>
        <end position="142"/>
    </location>
</feature>
<keyword evidence="1 10" id="KW-0808">Transferase</keyword>
<feature type="binding site" evidence="10">
    <location>
        <position position="65"/>
    </location>
    <ligand>
        <name>Mg(2+)</name>
        <dbReference type="ChEBI" id="CHEBI:18420"/>
    </ligand>
</feature>
<evidence type="ECO:0000256" key="1">
    <source>
        <dbReference type="ARBA" id="ARBA00022679"/>
    </source>
</evidence>
<reference evidence="14 15" key="1">
    <citation type="submission" date="2023-03" db="EMBL/GenBank/DDBJ databases">
        <title>Speciation in Pyrococcus: adaptation to high temperature as a mechanism.</title>
        <authorList>
            <person name="Gu J."/>
        </authorList>
    </citation>
    <scope>NUCLEOTIDE SEQUENCE [LARGE SCALE GENOMIC DNA]</scope>
    <source>
        <strain evidence="14 15">LMOA34</strain>
    </source>
</reference>
<keyword evidence="5 10" id="KW-0547">Nucleotide-binding</keyword>
<dbReference type="Proteomes" id="UP001571980">
    <property type="component" value="Unassembled WGS sequence"/>
</dbReference>
<dbReference type="GO" id="GO:0004810">
    <property type="term" value="F:CCA tRNA nucleotidyltransferase activity"/>
    <property type="evidence" value="ECO:0007669"/>
    <property type="project" value="UniProtKB-EC"/>
</dbReference>
<dbReference type="Gene3D" id="3.30.70.590">
    <property type="entry name" value="Poly(A) polymerase predicted RNA binding domain"/>
    <property type="match status" value="1"/>
</dbReference>
<gene>
    <name evidence="10 14" type="primary">cca</name>
    <name evidence="14" type="ORF">P8X34_06565</name>
</gene>
<comment type="caution">
    <text evidence="14">The sequence shown here is derived from an EMBL/GenBank/DDBJ whole genome shotgun (WGS) entry which is preliminary data.</text>
</comment>
<evidence type="ECO:0000256" key="4">
    <source>
        <dbReference type="ARBA" id="ARBA00022723"/>
    </source>
</evidence>
<protein>
    <recommendedName>
        <fullName evidence="10">CCA-adding enzyme</fullName>
        <ecNumber evidence="10">2.7.7.72</ecNumber>
    </recommendedName>
    <alternativeName>
        <fullName evidence="10">CCA tRNA nucleotidyltransferase</fullName>
    </alternativeName>
    <alternativeName>
        <fullName evidence="10">tRNA CCA-pyrophosphorylase</fullName>
    </alternativeName>
    <alternativeName>
        <fullName evidence="10">tRNA adenylyl-/cytidylyl- transferase</fullName>
    </alternativeName>
    <alternativeName>
        <fullName evidence="10">tRNA nucleotidyltransferase</fullName>
    </alternativeName>
    <alternativeName>
        <fullName evidence="10">tRNA-NT</fullName>
    </alternativeName>
</protein>
<evidence type="ECO:0000313" key="14">
    <source>
        <dbReference type="EMBL" id="MFA4804398.1"/>
    </source>
</evidence>
<dbReference type="PIRSF" id="PIRSF005335">
    <property type="entry name" value="CCA_arch"/>
    <property type="match status" value="1"/>
</dbReference>
<keyword evidence="9 10" id="KW-0694">RNA-binding</keyword>
<sequence>MMAMELLSQVLERIKPREEDYKELNEVRLYLLELVKSSSEELGLEVKPYFVGSLEKDTFLRGDHDIDLFLAFPLDTPLEELREKGLELAKRIAEDLDRYEVAYAEHPYVRAYYKGFQVDLVPCYDVRDWRDVRTAVDRSILHTRWVLENLDGRNDEVRLLKKFLKGINAYGSEIYVRGFSGYLAEILVIKFGSFLEVLEKHDFMLRQKVIDPGNWLKREPEIAMKTVKREIGEDKPLIVIDPIDPRRNVAANLSWERYGLFYFNAKKFLESPSLNYFFPKVTVGNYLEELRRKGTHLLTLLFNPPDIVDDLLLPQVEKTAKGLARQLELEGFKVLGIDYGRNFIFLEVDRLERPKVSIKRGPLYFSSHGLRFYARNERVWIEGKDLYSEKSVEGWIVDVVEKILKSGMFSAGKQIKKAVEEADILVDYVPRSLRKDAYVFLSRMKFRVK</sequence>
<dbReference type="EMBL" id="JARRIG010000004">
    <property type="protein sequence ID" value="MFA4804398.1"/>
    <property type="molecule type" value="Genomic_DNA"/>
</dbReference>
<feature type="binding site" evidence="10">
    <location>
        <position position="53"/>
    </location>
    <ligand>
        <name>CTP</name>
        <dbReference type="ChEBI" id="CHEBI:37563"/>
    </ligand>
</feature>
<dbReference type="SUPFAM" id="SSF81301">
    <property type="entry name" value="Nucleotidyltransferase"/>
    <property type="match status" value="1"/>
</dbReference>
<comment type="cofactor">
    <cofactor evidence="10">
        <name>Mg(2+)</name>
        <dbReference type="ChEBI" id="CHEBI:18420"/>
    </cofactor>
</comment>
<keyword evidence="6 10" id="KW-0692">RNA repair</keyword>
<feature type="binding site" evidence="10">
    <location>
        <position position="56"/>
    </location>
    <ligand>
        <name>CTP</name>
        <dbReference type="ChEBI" id="CHEBI:37563"/>
    </ligand>
</feature>
<evidence type="ECO:0000259" key="11">
    <source>
        <dbReference type="Pfam" id="PF01909"/>
    </source>
</evidence>
<feature type="domain" description="CCA-adding enzyme C-terminal" evidence="13">
    <location>
        <begin position="293"/>
        <end position="422"/>
    </location>
</feature>
<dbReference type="NCBIfam" id="TIGR03671">
    <property type="entry name" value="cca_archaeal"/>
    <property type="match status" value="1"/>
</dbReference>
<dbReference type="PANTHER" id="PTHR39643">
    <property type="entry name" value="CCA-ADDING ENZYME"/>
    <property type="match status" value="1"/>
</dbReference>
<evidence type="ECO:0000256" key="8">
    <source>
        <dbReference type="ARBA" id="ARBA00022842"/>
    </source>
</evidence>
<dbReference type="Gene3D" id="3.30.70.1550">
    <property type="entry name" value="Archaeal tRNA CCA-adding enzyme catalytic domain"/>
    <property type="match status" value="1"/>
</dbReference>
<dbReference type="Gene3D" id="1.10.1410.30">
    <property type="entry name" value="CCA tRNA nucleotidyltransferase, domain 2"/>
    <property type="match status" value="1"/>
</dbReference>
<evidence type="ECO:0000256" key="7">
    <source>
        <dbReference type="ARBA" id="ARBA00022840"/>
    </source>
</evidence>
<dbReference type="InterPro" id="IPR042090">
    <property type="entry name" value="CCA_tRNA_nucleotrans_2"/>
</dbReference>
<dbReference type="InterPro" id="IPR006116">
    <property type="entry name" value="NT_2-5OAS_ClassI-CCAase"/>
</dbReference>
<keyword evidence="15" id="KW-1185">Reference proteome</keyword>
<dbReference type="SUPFAM" id="SSF81631">
    <property type="entry name" value="PAP/OAS1 substrate-binding domain"/>
    <property type="match status" value="1"/>
</dbReference>
<comment type="catalytic activity">
    <reaction evidence="10">
        <text>a tRNA with a 3' CCA end + 2 CTP + ATP = a tRNA with a 3' CCACCA end + 3 diphosphate</text>
        <dbReference type="Rhea" id="RHEA:76235"/>
        <dbReference type="Rhea" id="RHEA-COMP:10468"/>
        <dbReference type="Rhea" id="RHEA-COMP:18655"/>
        <dbReference type="ChEBI" id="CHEBI:30616"/>
        <dbReference type="ChEBI" id="CHEBI:33019"/>
        <dbReference type="ChEBI" id="CHEBI:37563"/>
        <dbReference type="ChEBI" id="CHEBI:83071"/>
        <dbReference type="ChEBI" id="CHEBI:195187"/>
    </reaction>
</comment>
<dbReference type="EC" id="2.7.7.72" evidence="10"/>
<feature type="binding site" evidence="10">
    <location>
        <position position="170"/>
    </location>
    <ligand>
        <name>CTP</name>
        <dbReference type="ChEBI" id="CHEBI:37563"/>
    </ligand>
</feature>
<keyword evidence="7 10" id="KW-0067">ATP-binding</keyword>
<dbReference type="InterPro" id="IPR008229">
    <property type="entry name" value="CCA-adding_arc"/>
</dbReference>
<feature type="binding site" evidence="10">
    <location>
        <position position="119"/>
    </location>
    <ligand>
        <name>Mg(2+)</name>
        <dbReference type="ChEBI" id="CHEBI:18420"/>
    </ligand>
</feature>
<dbReference type="InterPro" id="IPR043519">
    <property type="entry name" value="NT_sf"/>
</dbReference>
<organism evidence="14 15">
    <name type="scientific">Pyrococcus kukulkanii</name>
    <dbReference type="NCBI Taxonomy" id="1609559"/>
    <lineage>
        <taxon>Archaea</taxon>
        <taxon>Methanobacteriati</taxon>
        <taxon>Methanobacteriota</taxon>
        <taxon>Thermococci</taxon>
        <taxon>Thermococcales</taxon>
        <taxon>Thermococcaceae</taxon>
        <taxon>Pyrococcus</taxon>
    </lineage>
</organism>
<dbReference type="InterPro" id="IPR015329">
    <property type="entry name" value="tRNA_NucTransf2"/>
</dbReference>
<evidence type="ECO:0000256" key="2">
    <source>
        <dbReference type="ARBA" id="ARBA00022694"/>
    </source>
</evidence>
<evidence type="ECO:0000256" key="3">
    <source>
        <dbReference type="ARBA" id="ARBA00022695"/>
    </source>
</evidence>
<dbReference type="InterPro" id="IPR002934">
    <property type="entry name" value="Polymerase_NTP_transf_dom"/>
</dbReference>
<dbReference type="Gene3D" id="3.30.460.10">
    <property type="entry name" value="Beta Polymerase, domain 2"/>
    <property type="match status" value="1"/>
</dbReference>